<dbReference type="OrthoDB" id="2423387at2759"/>
<evidence type="ECO:0000313" key="3">
    <source>
        <dbReference type="Proteomes" id="UP000789396"/>
    </source>
</evidence>
<organism evidence="2 3">
    <name type="scientific">Racocetra fulgida</name>
    <dbReference type="NCBI Taxonomy" id="60492"/>
    <lineage>
        <taxon>Eukaryota</taxon>
        <taxon>Fungi</taxon>
        <taxon>Fungi incertae sedis</taxon>
        <taxon>Mucoromycota</taxon>
        <taxon>Glomeromycotina</taxon>
        <taxon>Glomeromycetes</taxon>
        <taxon>Diversisporales</taxon>
        <taxon>Gigasporaceae</taxon>
        <taxon>Racocetra</taxon>
    </lineage>
</organism>
<name>A0A9N9ABG8_9GLOM</name>
<feature type="compositionally biased region" description="Polar residues" evidence="1">
    <location>
        <begin position="119"/>
        <end position="131"/>
    </location>
</feature>
<reference evidence="2" key="1">
    <citation type="submission" date="2021-06" db="EMBL/GenBank/DDBJ databases">
        <authorList>
            <person name="Kallberg Y."/>
            <person name="Tangrot J."/>
            <person name="Rosling A."/>
        </authorList>
    </citation>
    <scope>NUCLEOTIDE SEQUENCE</scope>
    <source>
        <strain evidence="2">IN212</strain>
    </source>
</reference>
<feature type="region of interest" description="Disordered" evidence="1">
    <location>
        <begin position="205"/>
        <end position="305"/>
    </location>
</feature>
<gene>
    <name evidence="2" type="ORF">RFULGI_LOCUS3605</name>
</gene>
<sequence>MALTSESTQTLPALSSAIVGVVNTSFPCGSAQNPITKEEWKQWKKNKRPEEDWKDFLSLPHDTYWTYQASKYVSEQSPGKIQKIINERKNKIKEAHAKGIPPPPKRKNTIPLISRSKNKTSTQSSVSSYDTTEVDDEIDDRFTASNENYSPKHNDVTSSFNTDSYEVNSDDDVFELPNVASRTINSSKSSRIPIKQLVTSSNAIEVDNSETNSDNDKSELPTTITPRKMRFPKPSKTSTRLSLSTSNAIEANNSEINNDNNSSELSSSCKMKSSKSSRCSTRLSASSSETINQPLSPVAQNGNNTGNYLKKEYYEEKEKQLGRILREFPRNGSQQKVTNR</sequence>
<feature type="compositionally biased region" description="Polar residues" evidence="1">
    <location>
        <begin position="289"/>
        <end position="305"/>
    </location>
</feature>
<keyword evidence="3" id="KW-1185">Reference proteome</keyword>
<dbReference type="AlphaFoldDB" id="A0A9N9ABG8"/>
<dbReference type="Proteomes" id="UP000789396">
    <property type="component" value="Unassembled WGS sequence"/>
</dbReference>
<feature type="region of interest" description="Disordered" evidence="1">
    <location>
        <begin position="94"/>
        <end position="164"/>
    </location>
</feature>
<feature type="compositionally biased region" description="Low complexity" evidence="1">
    <location>
        <begin position="235"/>
        <end position="288"/>
    </location>
</feature>
<evidence type="ECO:0000313" key="2">
    <source>
        <dbReference type="EMBL" id="CAG8526760.1"/>
    </source>
</evidence>
<evidence type="ECO:0000256" key="1">
    <source>
        <dbReference type="SAM" id="MobiDB-lite"/>
    </source>
</evidence>
<accession>A0A9N9ABG8</accession>
<protein>
    <submittedName>
        <fullName evidence="2">1004_t:CDS:1</fullName>
    </submittedName>
</protein>
<proteinExistence type="predicted"/>
<comment type="caution">
    <text evidence="2">The sequence shown here is derived from an EMBL/GenBank/DDBJ whole genome shotgun (WGS) entry which is preliminary data.</text>
</comment>
<dbReference type="EMBL" id="CAJVPZ010003219">
    <property type="protein sequence ID" value="CAG8526760.1"/>
    <property type="molecule type" value="Genomic_DNA"/>
</dbReference>